<evidence type="ECO:0000313" key="2">
    <source>
        <dbReference type="Proteomes" id="UP001148737"/>
    </source>
</evidence>
<reference evidence="1" key="1">
    <citation type="submission" date="2022-07" db="EMBL/GenBank/DDBJ databases">
        <title>Genome Sequence of Lecanicillium saksenae.</title>
        <authorList>
            <person name="Buettner E."/>
        </authorList>
    </citation>
    <scope>NUCLEOTIDE SEQUENCE</scope>
    <source>
        <strain evidence="1">VT-O1</strain>
    </source>
</reference>
<accession>A0ACC1R9Q4</accession>
<organism evidence="1 2">
    <name type="scientific">Lecanicillium saksenae</name>
    <dbReference type="NCBI Taxonomy" id="468837"/>
    <lineage>
        <taxon>Eukaryota</taxon>
        <taxon>Fungi</taxon>
        <taxon>Dikarya</taxon>
        <taxon>Ascomycota</taxon>
        <taxon>Pezizomycotina</taxon>
        <taxon>Sordariomycetes</taxon>
        <taxon>Hypocreomycetidae</taxon>
        <taxon>Hypocreales</taxon>
        <taxon>Cordycipitaceae</taxon>
        <taxon>Lecanicillium</taxon>
    </lineage>
</organism>
<gene>
    <name evidence="1" type="ORF">NLG97_g534</name>
</gene>
<comment type="caution">
    <text evidence="1">The sequence shown here is derived from an EMBL/GenBank/DDBJ whole genome shotgun (WGS) entry which is preliminary data.</text>
</comment>
<sequence>MTAPGEIRIIQNHSQDSTRWNDFEYRDDDIIISTWGKAGTTWMQQIVGQLLNNGDPNLCPNILSPWVEMRVPPADMIMSMVNAQTHRRFLKSHLPADALPWSPKAKYVFVARDGRDMIWSLHHHLAIATPALWQVINETPGRIGPPLGRPPEDPRDLLKDLVEDDNRATIPWPLWSCLRSWWAVRDQPNVLLVHFNDLKTDLDGEMKRIATFLGVNNLTTSQFDAAVKHSGFAWMKEHADRFAPPQAEQVWEGGAKQFINKGTNNRWMDVLSEDENKSYLEKVEKELGPELAEWLKGGRLVQ</sequence>
<protein>
    <submittedName>
        <fullName evidence="1">Uncharacterized protein</fullName>
    </submittedName>
</protein>
<dbReference type="EMBL" id="JANAKD010000019">
    <property type="protein sequence ID" value="KAJ3499171.1"/>
    <property type="molecule type" value="Genomic_DNA"/>
</dbReference>
<proteinExistence type="predicted"/>
<keyword evidence="2" id="KW-1185">Reference proteome</keyword>
<dbReference type="Proteomes" id="UP001148737">
    <property type="component" value="Unassembled WGS sequence"/>
</dbReference>
<name>A0ACC1R9Q4_9HYPO</name>
<evidence type="ECO:0000313" key="1">
    <source>
        <dbReference type="EMBL" id="KAJ3499171.1"/>
    </source>
</evidence>